<keyword evidence="2" id="KW-0732">Signal</keyword>
<feature type="region of interest" description="Disordered" evidence="1">
    <location>
        <begin position="99"/>
        <end position="119"/>
    </location>
</feature>
<reference evidence="3 4" key="1">
    <citation type="submission" date="2015-10" db="EMBL/GenBank/DDBJ databases">
        <title>Conservation of the essential genome among Caulobacter and Brevundimonas species.</title>
        <authorList>
            <person name="Scott D."/>
            <person name="Ely B."/>
        </authorList>
    </citation>
    <scope>NUCLEOTIDE SEQUENCE [LARGE SCALE GENOMIC DNA]</scope>
    <source>
        <strain evidence="3 4">CB4</strain>
        <plasmid evidence="4">CB4 Plasmid</plasmid>
    </source>
</reference>
<name>A0A0P0P4F5_9CAUL</name>
<keyword evidence="3" id="KW-0614">Plasmid</keyword>
<evidence type="ECO:0000256" key="2">
    <source>
        <dbReference type="SAM" id="SignalP"/>
    </source>
</evidence>
<keyword evidence="4" id="KW-1185">Reference proteome</keyword>
<dbReference type="EMBL" id="CP013003">
    <property type="protein sequence ID" value="ALL15469.1"/>
    <property type="molecule type" value="Genomic_DNA"/>
</dbReference>
<accession>A0A0P0P4F5</accession>
<dbReference type="Proteomes" id="UP000056905">
    <property type="component" value="Plasmid pCB4"/>
</dbReference>
<protein>
    <submittedName>
        <fullName evidence="3">Uncharacterized protein</fullName>
    </submittedName>
</protein>
<evidence type="ECO:0000313" key="4">
    <source>
        <dbReference type="Proteomes" id="UP000056905"/>
    </source>
</evidence>
<proteinExistence type="predicted"/>
<sequence length="119" mass="12649">MTLRATGPNWLARGLMLLSALLLFAAPAMPSAAAMSQRECCEEMPCHDQGKKAPYPEACLIACQVIIAPEALIVRSAEIGSAPIMPMISSLLPGRVLAPELPPPGDTEFRRNLPPSEIG</sequence>
<feature type="chain" id="PRO_5006052777" evidence="2">
    <location>
        <begin position="26"/>
        <end position="119"/>
    </location>
</feature>
<geneLocation type="plasmid" evidence="4">
    <name>CB4 Plasmid</name>
</geneLocation>
<feature type="signal peptide" evidence="2">
    <location>
        <begin position="1"/>
        <end position="25"/>
    </location>
</feature>
<organism evidence="3 4">
    <name type="scientific">Caulobacter henricii</name>
    <dbReference type="NCBI Taxonomy" id="69395"/>
    <lineage>
        <taxon>Bacteria</taxon>
        <taxon>Pseudomonadati</taxon>
        <taxon>Pseudomonadota</taxon>
        <taxon>Alphaproteobacteria</taxon>
        <taxon>Caulobacterales</taxon>
        <taxon>Caulobacteraceae</taxon>
        <taxon>Caulobacter</taxon>
    </lineage>
</organism>
<dbReference type="KEGG" id="chq:AQ619_18465"/>
<dbReference type="AlphaFoldDB" id="A0A0P0P4F5"/>
<evidence type="ECO:0000256" key="1">
    <source>
        <dbReference type="SAM" id="MobiDB-lite"/>
    </source>
</evidence>
<evidence type="ECO:0000313" key="3">
    <source>
        <dbReference type="EMBL" id="ALL15469.1"/>
    </source>
</evidence>
<gene>
    <name evidence="3" type="ORF">AQ619_18465</name>
</gene>